<dbReference type="EMBL" id="GL732545">
    <property type="protein sequence ID" value="EFX80927.1"/>
    <property type="molecule type" value="Genomic_DNA"/>
</dbReference>
<reference evidence="2 3" key="1">
    <citation type="journal article" date="2011" name="Science">
        <title>The ecoresponsive genome of Daphnia pulex.</title>
        <authorList>
            <person name="Colbourne J.K."/>
            <person name="Pfrender M.E."/>
            <person name="Gilbert D."/>
            <person name="Thomas W.K."/>
            <person name="Tucker A."/>
            <person name="Oakley T.H."/>
            <person name="Tokishita S."/>
            <person name="Aerts A."/>
            <person name="Arnold G.J."/>
            <person name="Basu M.K."/>
            <person name="Bauer D.J."/>
            <person name="Caceres C.E."/>
            <person name="Carmel L."/>
            <person name="Casola C."/>
            <person name="Choi J.H."/>
            <person name="Detter J.C."/>
            <person name="Dong Q."/>
            <person name="Dusheyko S."/>
            <person name="Eads B.D."/>
            <person name="Frohlich T."/>
            <person name="Geiler-Samerotte K.A."/>
            <person name="Gerlach D."/>
            <person name="Hatcher P."/>
            <person name="Jogdeo S."/>
            <person name="Krijgsveld J."/>
            <person name="Kriventseva E.V."/>
            <person name="Kultz D."/>
            <person name="Laforsch C."/>
            <person name="Lindquist E."/>
            <person name="Lopez J."/>
            <person name="Manak J.R."/>
            <person name="Muller J."/>
            <person name="Pangilinan J."/>
            <person name="Patwardhan R.P."/>
            <person name="Pitluck S."/>
            <person name="Pritham E.J."/>
            <person name="Rechtsteiner A."/>
            <person name="Rho M."/>
            <person name="Rogozin I.B."/>
            <person name="Sakarya O."/>
            <person name="Salamov A."/>
            <person name="Schaack S."/>
            <person name="Shapiro H."/>
            <person name="Shiga Y."/>
            <person name="Skalitzky C."/>
            <person name="Smith Z."/>
            <person name="Souvorov A."/>
            <person name="Sung W."/>
            <person name="Tang Z."/>
            <person name="Tsuchiya D."/>
            <person name="Tu H."/>
            <person name="Vos H."/>
            <person name="Wang M."/>
            <person name="Wolf Y.I."/>
            <person name="Yamagata H."/>
            <person name="Yamada T."/>
            <person name="Ye Y."/>
            <person name="Shaw J.R."/>
            <person name="Andrews J."/>
            <person name="Crease T.J."/>
            <person name="Tang H."/>
            <person name="Lucas S.M."/>
            <person name="Robertson H.M."/>
            <person name="Bork P."/>
            <person name="Koonin E.V."/>
            <person name="Zdobnov E.M."/>
            <person name="Grigoriev I.V."/>
            <person name="Lynch M."/>
            <person name="Boore J.L."/>
        </authorList>
    </citation>
    <scope>NUCLEOTIDE SEQUENCE [LARGE SCALE GENOMIC DNA]</scope>
</reference>
<dbReference type="Gene3D" id="1.20.5.540">
    <property type="entry name" value="Single helix bin"/>
    <property type="match status" value="1"/>
</dbReference>
<feature type="domain" description="Focal AT" evidence="1">
    <location>
        <begin position="35"/>
        <end position="90"/>
    </location>
</feature>
<dbReference type="GO" id="GO:0004713">
    <property type="term" value="F:protein tyrosine kinase activity"/>
    <property type="evidence" value="ECO:0007669"/>
    <property type="project" value="InterPro"/>
</dbReference>
<accession>E9GI01</accession>
<dbReference type="KEGG" id="dpx:DAPPUDRAFT_318141"/>
<sequence length="218" mass="24879">MDGANAYKKDRTTPLQVNQLDDRSVVVKKLEPTPTARLDRTHDKVYDARSSVVRAVVLLSQGVQQPKLKTTLTFIVRWRFRLMDMVEHDDDVATADFHGCILRYLNCLKLNLDFNLQMGLPVCMSFTLEGRGKHCAKLSTRWCRGWVITERGIIFSRHDSRKAQPFVNCGVVLLLVAVLKYYTTEASEYYTTIMLPRDESLKSPNPPPTTSNLHVLHA</sequence>
<dbReference type="InParanoid" id="E9GI01"/>
<evidence type="ECO:0000313" key="2">
    <source>
        <dbReference type="EMBL" id="EFX80927.1"/>
    </source>
</evidence>
<dbReference type="Proteomes" id="UP000000305">
    <property type="component" value="Unassembled WGS sequence"/>
</dbReference>
<dbReference type="SUPFAM" id="SSF68993">
    <property type="entry name" value="FAT domain of focal adhesion kinase"/>
    <property type="match status" value="1"/>
</dbReference>
<dbReference type="GO" id="GO:0005925">
    <property type="term" value="C:focal adhesion"/>
    <property type="evidence" value="ECO:0007669"/>
    <property type="project" value="InterPro"/>
</dbReference>
<dbReference type="Pfam" id="PF03623">
    <property type="entry name" value="Focal_AT"/>
    <property type="match status" value="1"/>
</dbReference>
<dbReference type="AlphaFoldDB" id="E9GI01"/>
<dbReference type="GO" id="GO:0007172">
    <property type="term" value="P:signal complex assembly"/>
    <property type="evidence" value="ECO:0007669"/>
    <property type="project" value="InterPro"/>
</dbReference>
<evidence type="ECO:0000259" key="1">
    <source>
        <dbReference type="Pfam" id="PF03623"/>
    </source>
</evidence>
<name>E9GI01_DAPPU</name>
<gene>
    <name evidence="2" type="ORF">DAPPUDRAFT_318141</name>
</gene>
<protein>
    <recommendedName>
        <fullName evidence="1">Focal AT domain-containing protein</fullName>
    </recommendedName>
</protein>
<dbReference type="HOGENOM" id="CLU_1268033_0_0_1"/>
<evidence type="ECO:0000313" key="3">
    <source>
        <dbReference type="Proteomes" id="UP000000305"/>
    </source>
</evidence>
<organism evidence="2 3">
    <name type="scientific">Daphnia pulex</name>
    <name type="common">Water flea</name>
    <dbReference type="NCBI Taxonomy" id="6669"/>
    <lineage>
        <taxon>Eukaryota</taxon>
        <taxon>Metazoa</taxon>
        <taxon>Ecdysozoa</taxon>
        <taxon>Arthropoda</taxon>
        <taxon>Crustacea</taxon>
        <taxon>Branchiopoda</taxon>
        <taxon>Diplostraca</taxon>
        <taxon>Cladocera</taxon>
        <taxon>Anomopoda</taxon>
        <taxon>Daphniidae</taxon>
        <taxon>Daphnia</taxon>
    </lineage>
</organism>
<proteinExistence type="predicted"/>
<keyword evidence="3" id="KW-1185">Reference proteome</keyword>
<dbReference type="InterPro" id="IPR005189">
    <property type="entry name" value="Focal_adhesion_kin_target_dom"/>
</dbReference>
<dbReference type="InterPro" id="IPR036137">
    <property type="entry name" value="Focal_adhe_kin_target_dom_sf"/>
</dbReference>